<keyword evidence="9" id="KW-1185">Reference proteome</keyword>
<evidence type="ECO:0000256" key="3">
    <source>
        <dbReference type="ARBA" id="ARBA00022525"/>
    </source>
</evidence>
<dbReference type="Proteomes" id="UP000032534">
    <property type="component" value="Unassembled WGS sequence"/>
</dbReference>
<gene>
    <name evidence="8" type="ORF">QD47_01585</name>
</gene>
<feature type="chain" id="PRO_5002326377" evidence="6">
    <location>
        <begin position="38"/>
        <end position="155"/>
    </location>
</feature>
<feature type="signal peptide" evidence="6">
    <location>
        <begin position="1"/>
        <end position="37"/>
    </location>
</feature>
<keyword evidence="3" id="KW-0964">Secreted</keyword>
<dbReference type="OrthoDB" id="504962at2"/>
<dbReference type="Gene3D" id="2.60.40.1850">
    <property type="match status" value="1"/>
</dbReference>
<dbReference type="PATRIC" id="fig|159743.3.peg.353"/>
<organism evidence="8 9">
    <name type="scientific">Paenibacillus terrae</name>
    <dbReference type="NCBI Taxonomy" id="159743"/>
    <lineage>
        <taxon>Bacteria</taxon>
        <taxon>Bacillati</taxon>
        <taxon>Bacillota</taxon>
        <taxon>Bacilli</taxon>
        <taxon>Bacillales</taxon>
        <taxon>Paenibacillaceae</taxon>
        <taxon>Paenibacillus</taxon>
    </lineage>
</organism>
<evidence type="ECO:0000256" key="2">
    <source>
        <dbReference type="ARBA" id="ARBA00022512"/>
    </source>
</evidence>
<evidence type="ECO:0000256" key="6">
    <source>
        <dbReference type="SAM" id="SignalP"/>
    </source>
</evidence>
<dbReference type="PROSITE" id="PS50978">
    <property type="entry name" value="NEAT"/>
    <property type="match status" value="1"/>
</dbReference>
<evidence type="ECO:0000256" key="1">
    <source>
        <dbReference type="ARBA" id="ARBA00004168"/>
    </source>
</evidence>
<keyword evidence="4 6" id="KW-0732">Signal</keyword>
<dbReference type="PANTHER" id="PTHR37824">
    <property type="entry name" value="IRON-REGULATED SURFACE DETERMINANT PROTEIN C"/>
    <property type="match status" value="1"/>
</dbReference>
<keyword evidence="5" id="KW-0572">Peptidoglycan-anchor</keyword>
<evidence type="ECO:0000313" key="8">
    <source>
        <dbReference type="EMBL" id="KJD47243.1"/>
    </source>
</evidence>
<dbReference type="InterPro" id="IPR037250">
    <property type="entry name" value="NEAT_dom_sf"/>
</dbReference>
<dbReference type="AlphaFoldDB" id="A0A0D7X8E4"/>
<dbReference type="PANTHER" id="PTHR37824:SF1">
    <property type="entry name" value="IRON-REGULATED SURFACE DETERMINANT PROTEIN C"/>
    <property type="match status" value="1"/>
</dbReference>
<dbReference type="SUPFAM" id="SSF158911">
    <property type="entry name" value="NEAT domain-like"/>
    <property type="match status" value="1"/>
</dbReference>
<reference evidence="8 9" key="1">
    <citation type="submission" date="2014-11" db="EMBL/GenBank/DDBJ databases">
        <title>Draft Genome Sequences of Paenibacillus polymyxa NRRL B-30509 and Paenibacillus terrae NRRL B-30644, Strains from a Poultry Environment that Produce Tridecaptin A and Paenicidins.</title>
        <authorList>
            <person name="van Belkum M.J."/>
            <person name="Lohans C.T."/>
            <person name="Vederas J.C."/>
        </authorList>
    </citation>
    <scope>NUCLEOTIDE SEQUENCE [LARGE SCALE GENOMIC DNA]</scope>
    <source>
        <strain evidence="8 9">NRRL B-30644</strain>
    </source>
</reference>
<dbReference type="RefSeq" id="WP_044644474.1">
    <property type="nucleotide sequence ID" value="NZ_JTHP01000002.1"/>
</dbReference>
<protein>
    <submittedName>
        <fullName evidence="8">Cell surface protein</fullName>
    </submittedName>
</protein>
<comment type="caution">
    <text evidence="8">The sequence shown here is derived from an EMBL/GenBank/DDBJ whole genome shotgun (WGS) entry which is preliminary data.</text>
</comment>
<keyword evidence="2" id="KW-0134">Cell wall</keyword>
<dbReference type="InterPro" id="IPR006635">
    <property type="entry name" value="NEAT_dom"/>
</dbReference>
<evidence type="ECO:0000256" key="4">
    <source>
        <dbReference type="ARBA" id="ARBA00022729"/>
    </source>
</evidence>
<evidence type="ECO:0000313" key="9">
    <source>
        <dbReference type="Proteomes" id="UP000032534"/>
    </source>
</evidence>
<dbReference type="InterPro" id="IPR050436">
    <property type="entry name" value="IsdA"/>
</dbReference>
<comment type="subcellular location">
    <subcellularLocation>
        <location evidence="1">Secreted</location>
        <location evidence="1">Cell wall</location>
        <topology evidence="1">Peptidoglycan-anchor</topology>
    </subcellularLocation>
</comment>
<sequence>MNMVMNRFEQFSFKKVLVALIMTALVFAVIAPFSAKAAAADGTYAVNYNVLKDQTNETSRLDSYLTKPAQVIVANGKNVVRLTVKSSNLITTFKVEQNGVLQDATVVSTDTANNTRVVEFQVADLNAKVNAYAEITIPVIGYTGKYDVQLQFDEI</sequence>
<proteinExistence type="predicted"/>
<dbReference type="SMART" id="SM00725">
    <property type="entry name" value="NEAT"/>
    <property type="match status" value="1"/>
</dbReference>
<accession>A0A0D7X8E4</accession>
<dbReference type="CDD" id="cd06920">
    <property type="entry name" value="NEAT"/>
    <property type="match status" value="1"/>
</dbReference>
<evidence type="ECO:0000259" key="7">
    <source>
        <dbReference type="PROSITE" id="PS50978"/>
    </source>
</evidence>
<feature type="domain" description="NEAT" evidence="7">
    <location>
        <begin position="39"/>
        <end position="155"/>
    </location>
</feature>
<name>A0A0D7X8E4_9BACL</name>
<evidence type="ECO:0000256" key="5">
    <source>
        <dbReference type="ARBA" id="ARBA00023088"/>
    </source>
</evidence>
<dbReference type="EMBL" id="JTHP01000002">
    <property type="protein sequence ID" value="KJD47243.1"/>
    <property type="molecule type" value="Genomic_DNA"/>
</dbReference>
<dbReference type="Pfam" id="PF05031">
    <property type="entry name" value="NEAT"/>
    <property type="match status" value="1"/>
</dbReference>